<keyword evidence="11 13" id="KW-0862">Zinc</keyword>
<dbReference type="InterPro" id="IPR041756">
    <property type="entry name" value="M28_SGAP-like"/>
</dbReference>
<dbReference type="Gene3D" id="3.40.630.10">
    <property type="entry name" value="Zn peptidases"/>
    <property type="match status" value="1"/>
</dbReference>
<sequence length="526" mass="56111">MLVAGLRLFAILSVLLPLVSADAQRGEQPQPSFFKPLVTSRTLQSTIKLQPLLTHAKALEQLAYASPLKNRLMGTKGHNDTVTYLYNQLTSPALGGYYNVTIQPWQGVVQVSGVGSFSTNNAIKNVTVAQFSPSGNVTSTIVAVSNLGCNATDFPTALVGTIALISRGDCTFVQKSASARKAGAIGVIIYNNLPGAISGITLGTDVTTYGPPAPTLGISREDGLAVRDSIVAGTVVTGTLYVKTEIVNAITYNVLAQSKGGDPNSVLVLGAHTDSVEAGPGINDDGSGTVGILEVAKQLAKYRVRNGVRFGFWSGEEEGLLGSTYYVDHLPASEKKKIKLYLNFDMIASPNHIYGIFDGDGGDFNITGPTGSADIESLYESYFEGIDQNYTSIAFNGRSDYDPFIKVGIPAGGIETGAEGNKTADEQEQFGGKAGVAYDINYHGPGDNVTNLNLEAFLVNTKAIAHGVATYARSFSSVTFNDTEDATEDLKKRTVIRKSLGLNKKARLPKEKLVVKSRRYRNEVWL</sequence>
<evidence type="ECO:0000256" key="7">
    <source>
        <dbReference type="ARBA" id="ARBA00022670"/>
    </source>
</evidence>
<organism evidence="16 17">
    <name type="scientific">Tothia fuscella</name>
    <dbReference type="NCBI Taxonomy" id="1048955"/>
    <lineage>
        <taxon>Eukaryota</taxon>
        <taxon>Fungi</taxon>
        <taxon>Dikarya</taxon>
        <taxon>Ascomycota</taxon>
        <taxon>Pezizomycotina</taxon>
        <taxon>Dothideomycetes</taxon>
        <taxon>Pleosporomycetidae</taxon>
        <taxon>Venturiales</taxon>
        <taxon>Cylindrosympodiaceae</taxon>
        <taxon>Tothia</taxon>
    </lineage>
</organism>
<evidence type="ECO:0000256" key="9">
    <source>
        <dbReference type="ARBA" id="ARBA00022729"/>
    </source>
</evidence>
<evidence type="ECO:0000259" key="15">
    <source>
        <dbReference type="Pfam" id="PF04389"/>
    </source>
</evidence>
<evidence type="ECO:0000256" key="12">
    <source>
        <dbReference type="ARBA" id="ARBA00023180"/>
    </source>
</evidence>
<dbReference type="Pfam" id="PF04389">
    <property type="entry name" value="Peptidase_M28"/>
    <property type="match status" value="1"/>
</dbReference>
<dbReference type="PANTHER" id="PTHR12147">
    <property type="entry name" value="METALLOPEPTIDASE M28 FAMILY MEMBER"/>
    <property type="match status" value="1"/>
</dbReference>
<dbReference type="EMBL" id="MU007027">
    <property type="protein sequence ID" value="KAF2432218.1"/>
    <property type="molecule type" value="Genomic_DNA"/>
</dbReference>
<dbReference type="FunFam" id="3.40.630.10:FF:000054">
    <property type="entry name" value="Peptide hydrolase"/>
    <property type="match status" value="1"/>
</dbReference>
<evidence type="ECO:0000256" key="2">
    <source>
        <dbReference type="ARBA" id="ARBA00004613"/>
    </source>
</evidence>
<feature type="signal peptide" evidence="13">
    <location>
        <begin position="1"/>
        <end position="21"/>
    </location>
</feature>
<evidence type="ECO:0000313" key="16">
    <source>
        <dbReference type="EMBL" id="KAF2432218.1"/>
    </source>
</evidence>
<evidence type="ECO:0000256" key="10">
    <source>
        <dbReference type="ARBA" id="ARBA00022801"/>
    </source>
</evidence>
<keyword evidence="5" id="KW-0031">Aminopeptidase</keyword>
<dbReference type="InterPro" id="IPR007484">
    <property type="entry name" value="Peptidase_M28"/>
</dbReference>
<evidence type="ECO:0000256" key="11">
    <source>
        <dbReference type="ARBA" id="ARBA00022833"/>
    </source>
</evidence>
<dbReference type="PANTHER" id="PTHR12147:SF26">
    <property type="entry name" value="PEPTIDASE M28 DOMAIN-CONTAINING PROTEIN"/>
    <property type="match status" value="1"/>
</dbReference>
<dbReference type="GO" id="GO:0005576">
    <property type="term" value="C:extracellular region"/>
    <property type="evidence" value="ECO:0007669"/>
    <property type="project" value="UniProtKB-SubCell"/>
</dbReference>
<feature type="chain" id="PRO_5040530807" description="Peptide hydrolase" evidence="13">
    <location>
        <begin position="22"/>
        <end position="526"/>
    </location>
</feature>
<dbReference type="OrthoDB" id="10013407at2759"/>
<keyword evidence="10 13" id="KW-0378">Hydrolase</keyword>
<dbReference type="CDD" id="cd02130">
    <property type="entry name" value="PA_ScAPY_like"/>
    <property type="match status" value="1"/>
</dbReference>
<keyword evidence="9 13" id="KW-0732">Signal</keyword>
<evidence type="ECO:0000256" key="13">
    <source>
        <dbReference type="RuleBase" id="RU361240"/>
    </source>
</evidence>
<evidence type="ECO:0000256" key="4">
    <source>
        <dbReference type="ARBA" id="ARBA00005957"/>
    </source>
</evidence>
<evidence type="ECO:0000256" key="1">
    <source>
        <dbReference type="ARBA" id="ARBA00001947"/>
    </source>
</evidence>
<dbReference type="SUPFAM" id="SSF53187">
    <property type="entry name" value="Zn-dependent exopeptidases"/>
    <property type="match status" value="1"/>
</dbReference>
<dbReference type="GO" id="GO:0004177">
    <property type="term" value="F:aminopeptidase activity"/>
    <property type="evidence" value="ECO:0007669"/>
    <property type="project" value="UniProtKB-KW"/>
</dbReference>
<dbReference type="InterPro" id="IPR045175">
    <property type="entry name" value="M28_fam"/>
</dbReference>
<dbReference type="Pfam" id="PF02225">
    <property type="entry name" value="PA"/>
    <property type="match status" value="1"/>
</dbReference>
<keyword evidence="12" id="KW-0325">Glycoprotein</keyword>
<comment type="similarity">
    <text evidence="4">Belongs to the peptidase M28 family. M28A subfamily.</text>
</comment>
<dbReference type="SUPFAM" id="SSF52025">
    <property type="entry name" value="PA domain"/>
    <property type="match status" value="1"/>
</dbReference>
<keyword evidence="17" id="KW-1185">Reference proteome</keyword>
<dbReference type="GO" id="GO:0046872">
    <property type="term" value="F:metal ion binding"/>
    <property type="evidence" value="ECO:0007669"/>
    <property type="project" value="UniProtKB-KW"/>
</dbReference>
<dbReference type="Proteomes" id="UP000800235">
    <property type="component" value="Unassembled WGS sequence"/>
</dbReference>
<accession>A0A9P4U0R6</accession>
<evidence type="ECO:0000256" key="8">
    <source>
        <dbReference type="ARBA" id="ARBA00022723"/>
    </source>
</evidence>
<comment type="subcellular location">
    <subcellularLocation>
        <location evidence="2">Secreted</location>
    </subcellularLocation>
</comment>
<reference evidence="16" key="1">
    <citation type="journal article" date="2020" name="Stud. Mycol.">
        <title>101 Dothideomycetes genomes: a test case for predicting lifestyles and emergence of pathogens.</title>
        <authorList>
            <person name="Haridas S."/>
            <person name="Albert R."/>
            <person name="Binder M."/>
            <person name="Bloem J."/>
            <person name="Labutti K."/>
            <person name="Salamov A."/>
            <person name="Andreopoulos B."/>
            <person name="Baker S."/>
            <person name="Barry K."/>
            <person name="Bills G."/>
            <person name="Bluhm B."/>
            <person name="Cannon C."/>
            <person name="Castanera R."/>
            <person name="Culley D."/>
            <person name="Daum C."/>
            <person name="Ezra D."/>
            <person name="Gonzalez J."/>
            <person name="Henrissat B."/>
            <person name="Kuo A."/>
            <person name="Liang C."/>
            <person name="Lipzen A."/>
            <person name="Lutzoni F."/>
            <person name="Magnuson J."/>
            <person name="Mondo S."/>
            <person name="Nolan M."/>
            <person name="Ohm R."/>
            <person name="Pangilinan J."/>
            <person name="Park H.-J."/>
            <person name="Ramirez L."/>
            <person name="Alfaro M."/>
            <person name="Sun H."/>
            <person name="Tritt A."/>
            <person name="Yoshinaga Y."/>
            <person name="Zwiers L.-H."/>
            <person name="Turgeon B."/>
            <person name="Goodwin S."/>
            <person name="Spatafora J."/>
            <person name="Crous P."/>
            <person name="Grigoriev I."/>
        </authorList>
    </citation>
    <scope>NUCLEOTIDE SEQUENCE</scope>
    <source>
        <strain evidence="16">CBS 130266</strain>
    </source>
</reference>
<dbReference type="InterPro" id="IPR046450">
    <property type="entry name" value="PA_dom_sf"/>
</dbReference>
<dbReference type="CDD" id="cd03876">
    <property type="entry name" value="M28_SGAP_like"/>
    <property type="match status" value="1"/>
</dbReference>
<dbReference type="GO" id="GO:0008235">
    <property type="term" value="F:metalloexopeptidase activity"/>
    <property type="evidence" value="ECO:0007669"/>
    <property type="project" value="InterPro"/>
</dbReference>
<comment type="cofactor">
    <cofactor evidence="1">
        <name>Zn(2+)</name>
        <dbReference type="ChEBI" id="CHEBI:29105"/>
    </cofactor>
</comment>
<evidence type="ECO:0000313" key="17">
    <source>
        <dbReference type="Proteomes" id="UP000800235"/>
    </source>
</evidence>
<protein>
    <recommendedName>
        <fullName evidence="13">Peptide hydrolase</fullName>
        <ecNumber evidence="13">3.4.-.-</ecNumber>
    </recommendedName>
</protein>
<proteinExistence type="inferred from homology"/>
<gene>
    <name evidence="16" type="ORF">EJ08DRAFT_695671</name>
</gene>
<dbReference type="AlphaFoldDB" id="A0A9P4U0R6"/>
<dbReference type="InterPro" id="IPR003137">
    <property type="entry name" value="PA_domain"/>
</dbReference>
<evidence type="ECO:0000256" key="5">
    <source>
        <dbReference type="ARBA" id="ARBA00022438"/>
    </source>
</evidence>
<comment type="similarity">
    <text evidence="3">Belongs to the peptidase M28 family. M28B subfamily.</text>
</comment>
<keyword evidence="6" id="KW-0964">Secreted</keyword>
<feature type="domain" description="Peptidase M28" evidence="15">
    <location>
        <begin position="253"/>
        <end position="466"/>
    </location>
</feature>
<evidence type="ECO:0000256" key="6">
    <source>
        <dbReference type="ARBA" id="ARBA00022525"/>
    </source>
</evidence>
<comment type="caution">
    <text evidence="16">The sequence shown here is derived from an EMBL/GenBank/DDBJ whole genome shotgun (WGS) entry which is preliminary data.</text>
</comment>
<name>A0A9P4U0R6_9PEZI</name>
<dbReference type="GO" id="GO:0006508">
    <property type="term" value="P:proteolysis"/>
    <property type="evidence" value="ECO:0007669"/>
    <property type="project" value="UniProtKB-KW"/>
</dbReference>
<evidence type="ECO:0000256" key="3">
    <source>
        <dbReference type="ARBA" id="ARBA00005634"/>
    </source>
</evidence>
<dbReference type="EC" id="3.4.-.-" evidence="13"/>
<feature type="domain" description="PA" evidence="14">
    <location>
        <begin position="137"/>
        <end position="225"/>
    </location>
</feature>
<keyword evidence="8 13" id="KW-0479">Metal-binding</keyword>
<evidence type="ECO:0000259" key="14">
    <source>
        <dbReference type="Pfam" id="PF02225"/>
    </source>
</evidence>
<dbReference type="Gene3D" id="3.50.30.30">
    <property type="match status" value="1"/>
</dbReference>
<keyword evidence="7 13" id="KW-0645">Protease</keyword>